<protein>
    <submittedName>
        <fullName evidence="2">Uncharacterized protein</fullName>
    </submittedName>
</protein>
<sequence>MARTRAAPRERLLDVANRLRERKALEKAEGSGNTVRMEAFPNNNTVRSAGAQPPVEAASQACAVGSMKDQSQRNHSADTQQDRFSNITPSDCYPQDRSPLFNMLPAELRRIIYLYAFVQYESPFRSYPTDAPYYRPGCTGPKCIDIALLCTCRRVFFEARYIPLQTAVHDLWQRVPAPEQYTTNFKPAGFTKAARGLTEYHLPHMQNFHFYSDLGGFSSGVHLHISFFAHPPYQYRCKPRHVTITVPFFGFLAWQYGLEPQLYDDEETFLLAWPDTIEEICIRFESMEVFADTLHAMMKRTMTKKIPLCSIGDNSTDAVPTRYLSAEGTKMKKFLSYGITLWKRLGRRKRLKPEAEIKVWIDISSKPLWRDQQLTS</sequence>
<dbReference type="RefSeq" id="XP_033428714.1">
    <property type="nucleotide sequence ID" value="XM_033569908.1"/>
</dbReference>
<reference evidence="2 3" key="1">
    <citation type="submission" date="2019-08" db="EMBL/GenBank/DDBJ databases">
        <title>The genome sequence of a newly discovered highly antifungal drug resistant Aspergillus species, Aspergillus tanneri NIH 1004.</title>
        <authorList>
            <person name="Mounaud S."/>
            <person name="Singh I."/>
            <person name="Joardar V."/>
            <person name="Pakala S."/>
            <person name="Pakala S."/>
            <person name="Venepally P."/>
            <person name="Chung J.K."/>
            <person name="Losada L."/>
            <person name="Nierman W.C."/>
        </authorList>
    </citation>
    <scope>NUCLEOTIDE SEQUENCE [LARGE SCALE GENOMIC DNA]</scope>
    <source>
        <strain evidence="2 3">NIH1004</strain>
    </source>
</reference>
<dbReference type="EMBL" id="QUQM01000003">
    <property type="protein sequence ID" value="KAA8649353.1"/>
    <property type="molecule type" value="Genomic_DNA"/>
</dbReference>
<feature type="compositionally biased region" description="Polar residues" evidence="1">
    <location>
        <begin position="77"/>
        <end position="89"/>
    </location>
</feature>
<comment type="caution">
    <text evidence="2">The sequence shown here is derived from an EMBL/GenBank/DDBJ whole genome shotgun (WGS) entry which is preliminary data.</text>
</comment>
<proteinExistence type="predicted"/>
<evidence type="ECO:0000313" key="2">
    <source>
        <dbReference type="EMBL" id="KAA8649353.1"/>
    </source>
</evidence>
<organism evidence="2 3">
    <name type="scientific">Aspergillus tanneri</name>
    <dbReference type="NCBI Taxonomy" id="1220188"/>
    <lineage>
        <taxon>Eukaryota</taxon>
        <taxon>Fungi</taxon>
        <taxon>Dikarya</taxon>
        <taxon>Ascomycota</taxon>
        <taxon>Pezizomycotina</taxon>
        <taxon>Eurotiomycetes</taxon>
        <taxon>Eurotiomycetidae</taxon>
        <taxon>Eurotiales</taxon>
        <taxon>Aspergillaceae</taxon>
        <taxon>Aspergillus</taxon>
        <taxon>Aspergillus subgen. Circumdati</taxon>
    </lineage>
</organism>
<dbReference type="OrthoDB" id="288942at2759"/>
<feature type="region of interest" description="Disordered" evidence="1">
    <location>
        <begin position="60"/>
        <end position="89"/>
    </location>
</feature>
<gene>
    <name evidence="2" type="ORF">ATNIH1004_005254</name>
</gene>
<dbReference type="AlphaFoldDB" id="A0A5M9MWT6"/>
<dbReference type="VEuPathDB" id="FungiDB:EYZ11_008471"/>
<evidence type="ECO:0000313" key="3">
    <source>
        <dbReference type="Proteomes" id="UP000324241"/>
    </source>
</evidence>
<dbReference type="Proteomes" id="UP000324241">
    <property type="component" value="Unassembled WGS sequence"/>
</dbReference>
<accession>A0A5M9MWT6</accession>
<name>A0A5M9MWT6_9EURO</name>
<dbReference type="GeneID" id="54327956"/>
<evidence type="ECO:0000256" key="1">
    <source>
        <dbReference type="SAM" id="MobiDB-lite"/>
    </source>
</evidence>